<name>A0A8H6YVJ1_9AGAR</name>
<dbReference type="AlphaFoldDB" id="A0A8H6YVJ1"/>
<proteinExistence type="predicted"/>
<gene>
    <name evidence="1" type="ORF">MSAN_00852200</name>
</gene>
<accession>A0A8H6YVJ1</accession>
<comment type="caution">
    <text evidence="1">The sequence shown here is derived from an EMBL/GenBank/DDBJ whole genome shotgun (WGS) entry which is preliminary data.</text>
</comment>
<evidence type="ECO:0000313" key="2">
    <source>
        <dbReference type="Proteomes" id="UP000623467"/>
    </source>
</evidence>
<dbReference type="EMBL" id="JACAZH010000005">
    <property type="protein sequence ID" value="KAF7367875.1"/>
    <property type="molecule type" value="Genomic_DNA"/>
</dbReference>
<sequence>MLSASNSLTAFDAIWLASPPPPLPTSPFISSAGAVLHRYCYGISAADAEMSPVLRSGNSVKSPITVEDDGDALKLLSSPDFSFASLLSSPVLQLGSDQRLEKTMYFASGRRHENVCDLDDIILPSGSVFRAETGVGLGLGLPLYYDSAPGMQSEATGSNDYVECRSTGEQATTVQPQTRTWGIFDALVSFFDNIYSGSPATPTSAIPSSQSLTAILPHVFASPTLSPMTFWRPTPPTPEPDCPRELRFQGTPIYELVSPQLPVESGKRARCRPSPRPPRFLSSTGVDIKSPVFEYSRSVGTTPYDRHGWNPIESFNASRRRNPKKFSSSSVGTVSPEPVVELCEIDVECPDCYSVGSDCVCHSPISVAEADTPQLPWLCRPVHAAPYTRLPPSPVVPSVIPRSPRPENHHGQINHYRSEQVRRSLMRLEFKEPWAPDDLPVVRTPEEERERRRFLLEREESILEKRRWRWTLP</sequence>
<organism evidence="1 2">
    <name type="scientific">Mycena sanguinolenta</name>
    <dbReference type="NCBI Taxonomy" id="230812"/>
    <lineage>
        <taxon>Eukaryota</taxon>
        <taxon>Fungi</taxon>
        <taxon>Dikarya</taxon>
        <taxon>Basidiomycota</taxon>
        <taxon>Agaricomycotina</taxon>
        <taxon>Agaricomycetes</taxon>
        <taxon>Agaricomycetidae</taxon>
        <taxon>Agaricales</taxon>
        <taxon>Marasmiineae</taxon>
        <taxon>Mycenaceae</taxon>
        <taxon>Mycena</taxon>
    </lineage>
</organism>
<dbReference type="Proteomes" id="UP000623467">
    <property type="component" value="Unassembled WGS sequence"/>
</dbReference>
<dbReference type="OrthoDB" id="3060020at2759"/>
<keyword evidence="2" id="KW-1185">Reference proteome</keyword>
<evidence type="ECO:0000313" key="1">
    <source>
        <dbReference type="EMBL" id="KAF7367875.1"/>
    </source>
</evidence>
<protein>
    <submittedName>
        <fullName evidence="1">Uncharacterized protein</fullName>
    </submittedName>
</protein>
<reference evidence="1" key="1">
    <citation type="submission" date="2020-05" db="EMBL/GenBank/DDBJ databases">
        <title>Mycena genomes resolve the evolution of fungal bioluminescence.</title>
        <authorList>
            <person name="Tsai I.J."/>
        </authorList>
    </citation>
    <scope>NUCLEOTIDE SEQUENCE</scope>
    <source>
        <strain evidence="1">160909Yilan</strain>
    </source>
</reference>